<dbReference type="EMBL" id="BMPO01000001">
    <property type="protein sequence ID" value="GGJ81602.1"/>
    <property type="molecule type" value="Genomic_DNA"/>
</dbReference>
<sequence length="83" mass="9163">MTTGIGPAPKRIRTDHAITVLTARTTTYRSDIYSLFEVTHASKRSNQDGLSIRKQDDRAFAAVEMPHRTTRPCILKVAAAHAA</sequence>
<name>A0A917PJ75_9PSED</name>
<reference evidence="1" key="1">
    <citation type="journal article" date="2014" name="Int. J. Syst. Evol. Microbiol.">
        <title>Complete genome sequence of Corynebacterium casei LMG S-19264T (=DSM 44701T), isolated from a smear-ripened cheese.</title>
        <authorList>
            <consortium name="US DOE Joint Genome Institute (JGI-PGF)"/>
            <person name="Walter F."/>
            <person name="Albersmeier A."/>
            <person name="Kalinowski J."/>
            <person name="Ruckert C."/>
        </authorList>
    </citation>
    <scope>NUCLEOTIDE SEQUENCE</scope>
    <source>
        <strain evidence="1">JCM 30078</strain>
    </source>
</reference>
<comment type="caution">
    <text evidence="1">The sequence shown here is derived from an EMBL/GenBank/DDBJ whole genome shotgun (WGS) entry which is preliminary data.</text>
</comment>
<protein>
    <submittedName>
        <fullName evidence="1">Uncharacterized protein</fullName>
    </submittedName>
</protein>
<keyword evidence="2" id="KW-1185">Reference proteome</keyword>
<dbReference type="AlphaFoldDB" id="A0A917PJ75"/>
<gene>
    <name evidence="1" type="ORF">GCM10009304_04360</name>
</gene>
<organism evidence="1 2">
    <name type="scientific">Pseudomonas matsuisoli</name>
    <dbReference type="NCBI Taxonomy" id="1515666"/>
    <lineage>
        <taxon>Bacteria</taxon>
        <taxon>Pseudomonadati</taxon>
        <taxon>Pseudomonadota</taxon>
        <taxon>Gammaproteobacteria</taxon>
        <taxon>Pseudomonadales</taxon>
        <taxon>Pseudomonadaceae</taxon>
        <taxon>Pseudomonas</taxon>
    </lineage>
</organism>
<evidence type="ECO:0000313" key="2">
    <source>
        <dbReference type="Proteomes" id="UP000635983"/>
    </source>
</evidence>
<reference evidence="1" key="2">
    <citation type="submission" date="2020-09" db="EMBL/GenBank/DDBJ databases">
        <authorList>
            <person name="Sun Q."/>
            <person name="Ohkuma M."/>
        </authorList>
    </citation>
    <scope>NUCLEOTIDE SEQUENCE</scope>
    <source>
        <strain evidence="1">JCM 30078</strain>
    </source>
</reference>
<dbReference type="Proteomes" id="UP000635983">
    <property type="component" value="Unassembled WGS sequence"/>
</dbReference>
<proteinExistence type="predicted"/>
<accession>A0A917PJ75</accession>
<evidence type="ECO:0000313" key="1">
    <source>
        <dbReference type="EMBL" id="GGJ81602.1"/>
    </source>
</evidence>